<dbReference type="PANTHER" id="PTHR13734:SF5">
    <property type="entry name" value="CCA TRNA NUCLEOTIDYLTRANSFERASE, MITOCHONDRIAL"/>
    <property type="match status" value="1"/>
</dbReference>
<reference evidence="10" key="1">
    <citation type="journal article" date="2017" name="Genome Biol.">
        <title>Comparative genomics reveals high biological diversity and specific adaptations in the industrially and medically important fungal genus Aspergillus.</title>
        <authorList>
            <person name="de Vries R.P."/>
            <person name="Riley R."/>
            <person name="Wiebenga A."/>
            <person name="Aguilar-Osorio G."/>
            <person name="Amillis S."/>
            <person name="Uchima C.A."/>
            <person name="Anderluh G."/>
            <person name="Asadollahi M."/>
            <person name="Askin M."/>
            <person name="Barry K."/>
            <person name="Battaglia E."/>
            <person name="Bayram O."/>
            <person name="Benocci T."/>
            <person name="Braus-Stromeyer S.A."/>
            <person name="Caldana C."/>
            <person name="Canovas D."/>
            <person name="Cerqueira G.C."/>
            <person name="Chen F."/>
            <person name="Chen W."/>
            <person name="Choi C."/>
            <person name="Clum A."/>
            <person name="Dos Santos R.A."/>
            <person name="Damasio A.R."/>
            <person name="Diallinas G."/>
            <person name="Emri T."/>
            <person name="Fekete E."/>
            <person name="Flipphi M."/>
            <person name="Freyberg S."/>
            <person name="Gallo A."/>
            <person name="Gournas C."/>
            <person name="Habgood R."/>
            <person name="Hainaut M."/>
            <person name="Harispe M.L."/>
            <person name="Henrissat B."/>
            <person name="Hilden K.S."/>
            <person name="Hope R."/>
            <person name="Hossain A."/>
            <person name="Karabika E."/>
            <person name="Karaffa L."/>
            <person name="Karanyi Z."/>
            <person name="Krasevec N."/>
            <person name="Kuo A."/>
            <person name="Kusch H."/>
            <person name="LaButti K."/>
            <person name="Lagendijk E.L."/>
            <person name="Lapidus A."/>
            <person name="Levasseur A."/>
            <person name="Lindquist E."/>
            <person name="Lipzen A."/>
            <person name="Logrieco A.F."/>
            <person name="MacCabe A."/>
            <person name="Maekelae M.R."/>
            <person name="Malavazi I."/>
            <person name="Melin P."/>
            <person name="Meyer V."/>
            <person name="Mielnichuk N."/>
            <person name="Miskei M."/>
            <person name="Molnar A.P."/>
            <person name="Mule G."/>
            <person name="Ngan C.Y."/>
            <person name="Orejas M."/>
            <person name="Orosz E."/>
            <person name="Ouedraogo J.P."/>
            <person name="Overkamp K.M."/>
            <person name="Park H.-S."/>
            <person name="Perrone G."/>
            <person name="Piumi F."/>
            <person name="Punt P.J."/>
            <person name="Ram A.F."/>
            <person name="Ramon A."/>
            <person name="Rauscher S."/>
            <person name="Record E."/>
            <person name="Riano-Pachon D.M."/>
            <person name="Robert V."/>
            <person name="Roehrig J."/>
            <person name="Ruller R."/>
            <person name="Salamov A."/>
            <person name="Salih N.S."/>
            <person name="Samson R.A."/>
            <person name="Sandor E."/>
            <person name="Sanguinetti M."/>
            <person name="Schuetze T."/>
            <person name="Sepcic K."/>
            <person name="Shelest E."/>
            <person name="Sherlock G."/>
            <person name="Sophianopoulou V."/>
            <person name="Squina F.M."/>
            <person name="Sun H."/>
            <person name="Susca A."/>
            <person name="Todd R.B."/>
            <person name="Tsang A."/>
            <person name="Unkles S.E."/>
            <person name="van de Wiele N."/>
            <person name="van Rossen-Uffink D."/>
            <person name="Oliveira J.V."/>
            <person name="Vesth T.C."/>
            <person name="Visser J."/>
            <person name="Yu J.-H."/>
            <person name="Zhou M."/>
            <person name="Andersen M.R."/>
            <person name="Archer D.B."/>
            <person name="Baker S.E."/>
            <person name="Benoit I."/>
            <person name="Brakhage A.A."/>
            <person name="Braus G.H."/>
            <person name="Fischer R."/>
            <person name="Frisvad J.C."/>
            <person name="Goldman G.H."/>
            <person name="Houbraken J."/>
            <person name="Oakley B."/>
            <person name="Pocsi I."/>
            <person name="Scazzocchio C."/>
            <person name="Seiboth B."/>
            <person name="vanKuyk P.A."/>
            <person name="Wortman J."/>
            <person name="Dyer P.S."/>
            <person name="Grigoriev I.V."/>
        </authorList>
    </citation>
    <scope>NUCLEOTIDE SEQUENCE [LARGE SCALE GENOMIC DNA]</scope>
    <source>
        <strain evidence="10">CBS 101740 / IMI 381727 / IBT 21946</strain>
    </source>
</reference>
<dbReference type="CDD" id="cd05398">
    <property type="entry name" value="NT_ClassII-CCAase"/>
    <property type="match status" value="1"/>
</dbReference>
<dbReference type="FunFam" id="1.10.3090.10:FF:000011">
    <property type="entry name" value="tRNA nucleotidyltransferase"/>
    <property type="match status" value="1"/>
</dbReference>
<proteinExistence type="inferred from homology"/>
<dbReference type="GO" id="GO:0003723">
    <property type="term" value="F:RNA binding"/>
    <property type="evidence" value="ECO:0007669"/>
    <property type="project" value="UniProtKB-KW"/>
</dbReference>
<dbReference type="Gene3D" id="1.10.3090.10">
    <property type="entry name" value="cca-adding enzyme, domain 2"/>
    <property type="match status" value="1"/>
</dbReference>
<evidence type="ECO:0000256" key="6">
    <source>
        <dbReference type="RuleBase" id="RU003953"/>
    </source>
</evidence>
<evidence type="ECO:0000256" key="5">
    <source>
        <dbReference type="ARBA" id="ARBA00034736"/>
    </source>
</evidence>
<dbReference type="GO" id="GO:0005739">
    <property type="term" value="C:mitochondrion"/>
    <property type="evidence" value="ECO:0007669"/>
    <property type="project" value="UniProtKB-ARBA"/>
</dbReference>
<organism evidence="9 10">
    <name type="scientific">Aspergillus brasiliensis (strain CBS 101740 / IMI 381727 / IBT 21946)</name>
    <dbReference type="NCBI Taxonomy" id="767769"/>
    <lineage>
        <taxon>Eukaryota</taxon>
        <taxon>Fungi</taxon>
        <taxon>Dikarya</taxon>
        <taxon>Ascomycota</taxon>
        <taxon>Pezizomycotina</taxon>
        <taxon>Eurotiomycetes</taxon>
        <taxon>Eurotiomycetidae</taxon>
        <taxon>Eurotiales</taxon>
        <taxon>Aspergillaceae</taxon>
        <taxon>Aspergillus</taxon>
        <taxon>Aspergillus subgen. Circumdati</taxon>
    </lineage>
</organism>
<dbReference type="Pfam" id="PF01743">
    <property type="entry name" value="PolyA_pol"/>
    <property type="match status" value="1"/>
</dbReference>
<dbReference type="FunFam" id="3.30.460.10:FF:000019">
    <property type="entry name" value="tRNA nucleotidyltransferase cca2"/>
    <property type="match status" value="1"/>
</dbReference>
<keyword evidence="10" id="KW-1185">Reference proteome</keyword>
<dbReference type="Pfam" id="PF10521">
    <property type="entry name" value="Tti2"/>
    <property type="match status" value="1"/>
</dbReference>
<dbReference type="InterPro" id="IPR016024">
    <property type="entry name" value="ARM-type_fold"/>
</dbReference>
<sequence length="1100" mass="123458">MTQSANTVPTIELTPLESTLKSLLLDVAEYVHEKNVAEGRRNAEPTVLRFTGGWVRDKLLGVGSNDVDVGINNMTGYQFGLLLKEYMDRPENLEKYRQKQPNGELKHAIASLHKIEANPEKSKHLETVTTRIFGLDIDLVNLRKETYSEDSRNPQMEFGTAQEDAMRRDATINALFYNLNESKVEDLTERGLEDMKKKIIRTPMEPYQTFQDDPLRVLRLIRFASRLGYDIEQKTQEAMRNEIIGEALKLKISRERVGKELEKMLQGPDPRGALQFIDSLGLYPTIFANHQDDAQADTSSWALAYNALEKILKEGSNATTLNVREFLIRDKLESYYAWIIAAFAPWSSVPPRVATGPKAKPLPARTAEVARDSLRADNKTIAVIGDAAQNWQAITDVKNSVLEGRMDGTAAEVRQQVGLHIRSWRKDWRLCILLAIFQEIMNGGKFTNVLQSYDRFLSYIKEQDLQDVFELKPLANGGEIVKALGCKTGPWMSKALDMSIKWQLLHPEITDKEKVLEELSHMPMEELRMAARECLRRGDARIPDSVLDNLVPGELEHLWDTISAHKDTDNATASENLLIAREFLRRWTSNELSEPDAAAANHIYAWASRHALPSAVYAESMEEPSDMLMGVEQKMALMREDKLRSSLSISVIAALDSLFPVHKAADVEDIILALASFTSEADPWTTDDSRTASTAILEKFRTTTPSTPDASFWPVLETILKDRTRPLFTRTRNPAITAAGRKDMHPIPLPRFDTSILDPESKPWRSSDVYAVTVFSWIITQYQATDIGRLESHFPLLVPPILALIDDETNPHKADGCTLLTRLLHPIQQAKSDILQRTNLSSVFTDAIKPCLLSLPTITPEPDSINLLSTAYPTLFLLLKTSYLPKDRQKYTTELTKVLRENLIPSFHHISTLTPSSGTQSTLSSFPHPKLSTLLLNKIHDSLFDLAVHTTKYLQEIIPLIYSTLSNPFGTAYPPLLVAGVAVTRAVILNAHPRIWRWRGEILGAVTACWLSMADEEAAERGKGGEKEELTKLKMQLKGVVYLLKMALENPDEKIAEDEGVVGAKEGFAKELEELAGADEALKELLFGEVDGKDGRYFGA</sequence>
<accession>A0A1L9U698</accession>
<dbReference type="InterPro" id="IPR018870">
    <property type="entry name" value="Tti2"/>
</dbReference>
<dbReference type="SUPFAM" id="SSF81301">
    <property type="entry name" value="Nucleotidyltransferase"/>
    <property type="match status" value="1"/>
</dbReference>
<dbReference type="Pfam" id="PF12627">
    <property type="entry name" value="PolyA_pol_RNAbd"/>
    <property type="match status" value="1"/>
</dbReference>
<dbReference type="AlphaFoldDB" id="A0A1L9U698"/>
<evidence type="ECO:0000259" key="7">
    <source>
        <dbReference type="Pfam" id="PF01743"/>
    </source>
</evidence>
<dbReference type="GeneID" id="93575734"/>
<keyword evidence="2 6" id="KW-0808">Transferase</keyword>
<keyword evidence="3" id="KW-0547">Nucleotide-binding</keyword>
<dbReference type="PANTHER" id="PTHR13734">
    <property type="entry name" value="TRNA-NUCLEOTIDYLTRANSFERASE"/>
    <property type="match status" value="1"/>
</dbReference>
<dbReference type="EMBL" id="KV878695">
    <property type="protein sequence ID" value="OJJ67205.1"/>
    <property type="molecule type" value="Genomic_DNA"/>
</dbReference>
<dbReference type="GO" id="GO:0052929">
    <property type="term" value="F:ATP:3'-cytidine-cytidine-tRNA adenylyltransferase activity"/>
    <property type="evidence" value="ECO:0007669"/>
    <property type="project" value="TreeGrafter"/>
</dbReference>
<dbReference type="GO" id="GO:0000166">
    <property type="term" value="F:nucleotide binding"/>
    <property type="evidence" value="ECO:0007669"/>
    <property type="project" value="UniProtKB-KW"/>
</dbReference>
<dbReference type="OrthoDB" id="445712at2759"/>
<evidence type="ECO:0000256" key="4">
    <source>
        <dbReference type="ARBA" id="ARBA00022884"/>
    </source>
</evidence>
<evidence type="ECO:0008006" key="11">
    <source>
        <dbReference type="Google" id="ProtNLM"/>
    </source>
</evidence>
<evidence type="ECO:0000256" key="2">
    <source>
        <dbReference type="ARBA" id="ARBA00022679"/>
    </source>
</evidence>
<feature type="domain" description="Poly A polymerase head" evidence="7">
    <location>
        <begin position="48"/>
        <end position="201"/>
    </location>
</feature>
<dbReference type="GO" id="GO:0110078">
    <property type="term" value="C:TTT Hsp90 cochaperone complex"/>
    <property type="evidence" value="ECO:0007669"/>
    <property type="project" value="InterPro"/>
</dbReference>
<comment type="similarity">
    <text evidence="5">Belongs to the TTI2 family.</text>
</comment>
<gene>
    <name evidence="9" type="ORF">ASPBRDRAFT_34506</name>
</gene>
<dbReference type="InterPro" id="IPR032828">
    <property type="entry name" value="PolyA_RNA-bd"/>
</dbReference>
<evidence type="ECO:0000313" key="9">
    <source>
        <dbReference type="EMBL" id="OJJ67205.1"/>
    </source>
</evidence>
<dbReference type="InterPro" id="IPR002646">
    <property type="entry name" value="PolA_pol_head_dom"/>
</dbReference>
<feature type="domain" description="tRNA nucleotidyltransferase/poly(A) polymerase RNA and SrmB- binding" evidence="8">
    <location>
        <begin position="228"/>
        <end position="287"/>
    </location>
</feature>
<dbReference type="SUPFAM" id="SSF48371">
    <property type="entry name" value="ARM repeat"/>
    <property type="match status" value="1"/>
</dbReference>
<dbReference type="VEuPathDB" id="FungiDB:ASPBRDRAFT_34506"/>
<keyword evidence="4 6" id="KW-0694">RNA-binding</keyword>
<dbReference type="SUPFAM" id="SSF81891">
    <property type="entry name" value="Poly A polymerase C-terminal region-like"/>
    <property type="match status" value="1"/>
</dbReference>
<evidence type="ECO:0000256" key="3">
    <source>
        <dbReference type="ARBA" id="ARBA00022741"/>
    </source>
</evidence>
<evidence type="ECO:0000313" key="10">
    <source>
        <dbReference type="Proteomes" id="UP000184499"/>
    </source>
</evidence>
<dbReference type="GO" id="GO:0052927">
    <property type="term" value="F:CC tRNA cytidylyltransferase activity"/>
    <property type="evidence" value="ECO:0007669"/>
    <property type="project" value="TreeGrafter"/>
</dbReference>
<dbReference type="Gene3D" id="3.30.460.10">
    <property type="entry name" value="Beta Polymerase, domain 2"/>
    <property type="match status" value="1"/>
</dbReference>
<evidence type="ECO:0000259" key="8">
    <source>
        <dbReference type="Pfam" id="PF12627"/>
    </source>
</evidence>
<comment type="similarity">
    <text evidence="1 6">Belongs to the tRNA nucleotidyltransferase/poly(A) polymerase family.</text>
</comment>
<dbReference type="STRING" id="767769.A0A1L9U698"/>
<dbReference type="GO" id="GO:0001680">
    <property type="term" value="P:tRNA 3'-terminal CCA addition"/>
    <property type="evidence" value="ECO:0007669"/>
    <property type="project" value="UniProtKB-ARBA"/>
</dbReference>
<dbReference type="RefSeq" id="XP_067474454.1">
    <property type="nucleotide sequence ID" value="XM_067623246.1"/>
</dbReference>
<evidence type="ECO:0000256" key="1">
    <source>
        <dbReference type="ARBA" id="ARBA00007265"/>
    </source>
</evidence>
<dbReference type="InterPro" id="IPR043519">
    <property type="entry name" value="NT_sf"/>
</dbReference>
<dbReference type="Proteomes" id="UP000184499">
    <property type="component" value="Unassembled WGS sequence"/>
</dbReference>
<name>A0A1L9U698_ASPBC</name>
<protein>
    <recommendedName>
        <fullName evidence="11">Poly A polymerase head domain-containing protein</fullName>
    </recommendedName>
</protein>
<dbReference type="OMA" id="TKPGPWM"/>